<dbReference type="InterPro" id="IPR001245">
    <property type="entry name" value="Ser-Thr/Tyr_kinase_cat_dom"/>
</dbReference>
<dbReference type="InterPro" id="IPR017441">
    <property type="entry name" value="Protein_kinase_ATP_BS"/>
</dbReference>
<comment type="caution">
    <text evidence="3">The sequence shown here is derived from an EMBL/GenBank/DDBJ whole genome shotgun (WGS) entry which is preliminary data.</text>
</comment>
<dbReference type="InterPro" id="IPR051681">
    <property type="entry name" value="Ser/Thr_Kinases-Pseudokinases"/>
</dbReference>
<organism evidence="3 4">
    <name type="scientific">Rhizophagus clarus</name>
    <dbReference type="NCBI Taxonomy" id="94130"/>
    <lineage>
        <taxon>Eukaryota</taxon>
        <taxon>Fungi</taxon>
        <taxon>Fungi incertae sedis</taxon>
        <taxon>Mucoromycota</taxon>
        <taxon>Glomeromycotina</taxon>
        <taxon>Glomeromycetes</taxon>
        <taxon>Glomerales</taxon>
        <taxon>Glomeraceae</taxon>
        <taxon>Rhizophagus</taxon>
    </lineage>
</organism>
<dbReference type="Gene3D" id="1.25.40.10">
    <property type="entry name" value="Tetratricopeptide repeat domain"/>
    <property type="match status" value="1"/>
</dbReference>
<dbReference type="InterPro" id="IPR006597">
    <property type="entry name" value="Sel1-like"/>
</dbReference>
<name>A0A2Z6RMQ4_9GLOM</name>
<dbReference type="PROSITE" id="PS50011">
    <property type="entry name" value="PROTEIN_KINASE_DOM"/>
    <property type="match status" value="1"/>
</dbReference>
<reference evidence="3 4" key="1">
    <citation type="submission" date="2017-11" db="EMBL/GenBank/DDBJ databases">
        <title>The genome of Rhizophagus clarus HR1 reveals common genetic basis of auxotrophy among arbuscular mycorrhizal fungi.</title>
        <authorList>
            <person name="Kobayashi Y."/>
        </authorList>
    </citation>
    <scope>NUCLEOTIDE SEQUENCE [LARGE SCALE GENOMIC DNA]</scope>
    <source>
        <strain evidence="3 4">HR1</strain>
    </source>
</reference>
<sequence>MSHHAESELINQVEDAISKKYIKFYEYEHFGNVQEIGSGNFGKVYRAEWRNSDQYLALKSFFNLDNITIKELIHEVITNIELQREVAFHDNIINFYGITTNQEFSCNKMTRNYLLVMEYANGGSLRNYLKNNFESLSWEDKYRLAYQLACAVLCLHSEGIVHCDLHSGNVLIHENNIKLADFGLSRRIEALSKKQSDLFGIVPYIEPKKFKASGDNQNSLNQKSDVYSFGVLLWEISSGQRPFCNATYDAWLATQIYQGRREKPIDGTPIEYTSLYNECWDGEPDNRPSMVEVVKKLKPLILKSHAKVGGLKIVEEIDDIENPCIKSSQLIKSIQVSEHTKESMSNKTNEDDEIKELVNKIVELIFKEIEEEKDQNIKNQNILDNLNSNKITLLEIYNWLRNNQNEPNFVFLLGYFNYFAIGTNGDNDEAFKLFVEASKENHILSQYYVGLCYEFGHGTRKDEKLAFKYFKKIADENYALGQLKTGYFYYKGINTRKDLKKAFNWYQKAANNGNLVAMFNLGKMYKNGEGVDKDIDKAIYWCDKSIEGGNQNEQAQKFLGKLMRIKNRKNRVKCTVT</sequence>
<feature type="binding site" evidence="1">
    <location>
        <position position="59"/>
    </location>
    <ligand>
        <name>ATP</name>
        <dbReference type="ChEBI" id="CHEBI:30616"/>
    </ligand>
</feature>
<dbReference type="EMBL" id="BEXD01003888">
    <property type="protein sequence ID" value="GBC03491.1"/>
    <property type="molecule type" value="Genomic_DNA"/>
</dbReference>
<protein>
    <recommendedName>
        <fullName evidence="2">Protein kinase domain-containing protein</fullName>
    </recommendedName>
</protein>
<dbReference type="InterPro" id="IPR011009">
    <property type="entry name" value="Kinase-like_dom_sf"/>
</dbReference>
<evidence type="ECO:0000256" key="1">
    <source>
        <dbReference type="PROSITE-ProRule" id="PRU10141"/>
    </source>
</evidence>
<keyword evidence="1" id="KW-0067">ATP-binding</keyword>
<dbReference type="InterPro" id="IPR011990">
    <property type="entry name" value="TPR-like_helical_dom_sf"/>
</dbReference>
<dbReference type="PANTHER" id="PTHR44329">
    <property type="entry name" value="SERINE/THREONINE-PROTEIN KINASE TNNI3K-RELATED"/>
    <property type="match status" value="1"/>
</dbReference>
<evidence type="ECO:0000313" key="3">
    <source>
        <dbReference type="EMBL" id="GBC03491.1"/>
    </source>
</evidence>
<dbReference type="PROSITE" id="PS00107">
    <property type="entry name" value="PROTEIN_KINASE_ATP"/>
    <property type="match status" value="1"/>
</dbReference>
<dbReference type="Proteomes" id="UP000247702">
    <property type="component" value="Unassembled WGS sequence"/>
</dbReference>
<evidence type="ECO:0000259" key="2">
    <source>
        <dbReference type="PROSITE" id="PS50011"/>
    </source>
</evidence>
<dbReference type="Pfam" id="PF08238">
    <property type="entry name" value="Sel1"/>
    <property type="match status" value="4"/>
</dbReference>
<dbReference type="GO" id="GO:0005524">
    <property type="term" value="F:ATP binding"/>
    <property type="evidence" value="ECO:0007669"/>
    <property type="project" value="UniProtKB-UniRule"/>
</dbReference>
<proteinExistence type="predicted"/>
<feature type="domain" description="Protein kinase" evidence="2">
    <location>
        <begin position="30"/>
        <end position="301"/>
    </location>
</feature>
<dbReference type="AlphaFoldDB" id="A0A2Z6RMQ4"/>
<dbReference type="InterPro" id="IPR000719">
    <property type="entry name" value="Prot_kinase_dom"/>
</dbReference>
<dbReference type="PRINTS" id="PR00109">
    <property type="entry name" value="TYRKINASE"/>
</dbReference>
<evidence type="ECO:0000313" key="4">
    <source>
        <dbReference type="Proteomes" id="UP000247702"/>
    </source>
</evidence>
<dbReference type="SUPFAM" id="SSF56112">
    <property type="entry name" value="Protein kinase-like (PK-like)"/>
    <property type="match status" value="1"/>
</dbReference>
<dbReference type="Gene3D" id="1.10.510.10">
    <property type="entry name" value="Transferase(Phosphotransferase) domain 1"/>
    <property type="match status" value="1"/>
</dbReference>
<dbReference type="GO" id="GO:0004674">
    <property type="term" value="F:protein serine/threonine kinase activity"/>
    <property type="evidence" value="ECO:0007669"/>
    <property type="project" value="TreeGrafter"/>
</dbReference>
<dbReference type="Pfam" id="PF07714">
    <property type="entry name" value="PK_Tyr_Ser-Thr"/>
    <property type="match status" value="1"/>
</dbReference>
<keyword evidence="1" id="KW-0547">Nucleotide-binding</keyword>
<dbReference type="SUPFAM" id="SSF81901">
    <property type="entry name" value="HCP-like"/>
    <property type="match status" value="1"/>
</dbReference>
<dbReference type="SMART" id="SM00671">
    <property type="entry name" value="SEL1"/>
    <property type="match status" value="4"/>
</dbReference>
<gene>
    <name evidence="3" type="ORF">RclHR1_05150001</name>
</gene>
<accession>A0A2Z6RMQ4</accession>
<keyword evidence="4" id="KW-1185">Reference proteome</keyword>